<comment type="caution">
    <text evidence="1">The sequence shown here is derived from an EMBL/GenBank/DDBJ whole genome shotgun (WGS) entry which is preliminary data.</text>
</comment>
<sequence length="169" mass="19591">MPQQLHGKSLNWKLNSETLFYRRNEQIKQTYNKVSNITLMNDGSLQLTNLQPQHNGTYNAEVHDPEGKLCCKITVVMCVIEKVSKPRLTYSCNETEVTFSCEAETSETSRMVLEWSRNGEKLKGEEENRLTVQGRPKLSDVYYALLTMKLEKRKVMIQQFYVAIRCSCI</sequence>
<gene>
    <name evidence="1" type="ORF">AGOR_G00027410</name>
</gene>
<protein>
    <recommendedName>
        <fullName evidence="3">Ig-like domain-containing protein</fullName>
    </recommendedName>
</protein>
<accession>A0A8T3E1U9</accession>
<evidence type="ECO:0000313" key="2">
    <source>
        <dbReference type="Proteomes" id="UP000829720"/>
    </source>
</evidence>
<dbReference type="InterPro" id="IPR036179">
    <property type="entry name" value="Ig-like_dom_sf"/>
</dbReference>
<organism evidence="1 2">
    <name type="scientific">Albula goreensis</name>
    <dbReference type="NCBI Taxonomy" id="1534307"/>
    <lineage>
        <taxon>Eukaryota</taxon>
        <taxon>Metazoa</taxon>
        <taxon>Chordata</taxon>
        <taxon>Craniata</taxon>
        <taxon>Vertebrata</taxon>
        <taxon>Euteleostomi</taxon>
        <taxon>Actinopterygii</taxon>
        <taxon>Neopterygii</taxon>
        <taxon>Teleostei</taxon>
        <taxon>Albuliformes</taxon>
        <taxon>Albulidae</taxon>
        <taxon>Albula</taxon>
    </lineage>
</organism>
<dbReference type="InterPro" id="IPR013783">
    <property type="entry name" value="Ig-like_fold"/>
</dbReference>
<dbReference type="Proteomes" id="UP000829720">
    <property type="component" value="Unassembled WGS sequence"/>
</dbReference>
<evidence type="ECO:0008006" key="3">
    <source>
        <dbReference type="Google" id="ProtNLM"/>
    </source>
</evidence>
<dbReference type="AlphaFoldDB" id="A0A8T3E1U9"/>
<dbReference type="EMBL" id="JAERUA010000002">
    <property type="protein sequence ID" value="KAI1903459.1"/>
    <property type="molecule type" value="Genomic_DNA"/>
</dbReference>
<proteinExistence type="predicted"/>
<dbReference type="Gene3D" id="2.60.40.10">
    <property type="entry name" value="Immunoglobulins"/>
    <property type="match status" value="2"/>
</dbReference>
<name>A0A8T3E1U9_9TELE</name>
<keyword evidence="2" id="KW-1185">Reference proteome</keyword>
<evidence type="ECO:0000313" key="1">
    <source>
        <dbReference type="EMBL" id="KAI1903459.1"/>
    </source>
</evidence>
<dbReference type="OrthoDB" id="8963224at2759"/>
<dbReference type="SUPFAM" id="SSF48726">
    <property type="entry name" value="Immunoglobulin"/>
    <property type="match status" value="1"/>
</dbReference>
<reference evidence="1" key="1">
    <citation type="submission" date="2021-01" db="EMBL/GenBank/DDBJ databases">
        <authorList>
            <person name="Zahm M."/>
            <person name="Roques C."/>
            <person name="Cabau C."/>
            <person name="Klopp C."/>
            <person name="Donnadieu C."/>
            <person name="Jouanno E."/>
            <person name="Lampietro C."/>
            <person name="Louis A."/>
            <person name="Herpin A."/>
            <person name="Echchiki A."/>
            <person name="Berthelot C."/>
            <person name="Parey E."/>
            <person name="Roest-Crollius H."/>
            <person name="Braasch I."/>
            <person name="Postlethwait J."/>
            <person name="Bobe J."/>
            <person name="Montfort J."/>
            <person name="Bouchez O."/>
            <person name="Begum T."/>
            <person name="Mejri S."/>
            <person name="Adams A."/>
            <person name="Chen W.-J."/>
            <person name="Guiguen Y."/>
        </authorList>
    </citation>
    <scope>NUCLEOTIDE SEQUENCE</scope>
    <source>
        <tissue evidence="1">Blood</tissue>
    </source>
</reference>